<sequence length="50" mass="5434">MDRIRKVTKSAGEAETAQAREAAWRARVCRCDSKTTVATDSGAKSYSGKK</sequence>
<evidence type="ECO:0000313" key="3">
    <source>
        <dbReference type="Proteomes" id="UP000019384"/>
    </source>
</evidence>
<dbReference type="RefSeq" id="XP_022458638.1">
    <property type="nucleotide sequence ID" value="XM_022602877.1"/>
</dbReference>
<accession>W6MNL2</accession>
<dbReference type="HOGENOM" id="CLU_3125261_0_0_1"/>
<dbReference type="AlphaFoldDB" id="W6MNL2"/>
<protein>
    <submittedName>
        <fullName evidence="2">Uncharacterized protein</fullName>
    </submittedName>
</protein>
<dbReference type="Proteomes" id="UP000019384">
    <property type="component" value="Unassembled WGS sequence"/>
</dbReference>
<evidence type="ECO:0000256" key="1">
    <source>
        <dbReference type="SAM" id="MobiDB-lite"/>
    </source>
</evidence>
<dbReference type="EMBL" id="HG793127">
    <property type="protein sequence ID" value="CDK26637.1"/>
    <property type="molecule type" value="Genomic_DNA"/>
</dbReference>
<name>W6MNL2_9ASCO</name>
<reference evidence="2" key="2">
    <citation type="submission" date="2014-02" db="EMBL/GenBank/DDBJ databases">
        <title>Complete DNA sequence of /Kuraishia capsulata/ illustrates novel genomic features among budding yeasts (/Saccharomycotina/).</title>
        <authorList>
            <person name="Morales L."/>
            <person name="Noel B."/>
            <person name="Porcel B."/>
            <person name="Marcet-Houben M."/>
            <person name="Hullo M-F."/>
            <person name="Sacerdot C."/>
            <person name="Tekaia F."/>
            <person name="Leh-Louis V."/>
            <person name="Despons L."/>
            <person name="Khanna V."/>
            <person name="Aury J-M."/>
            <person name="Barbe V."/>
            <person name="Couloux A."/>
            <person name="Labadie K."/>
            <person name="Pelletier E."/>
            <person name="Souciet J-L."/>
            <person name="Boekhout T."/>
            <person name="Gabaldon T."/>
            <person name="Wincker P."/>
            <person name="Dujon B."/>
        </authorList>
    </citation>
    <scope>NUCLEOTIDE SEQUENCE</scope>
    <source>
        <strain evidence="2">CBS 1993</strain>
    </source>
</reference>
<organism evidence="2 3">
    <name type="scientific">Kuraishia capsulata CBS 1993</name>
    <dbReference type="NCBI Taxonomy" id="1382522"/>
    <lineage>
        <taxon>Eukaryota</taxon>
        <taxon>Fungi</taxon>
        <taxon>Dikarya</taxon>
        <taxon>Ascomycota</taxon>
        <taxon>Saccharomycotina</taxon>
        <taxon>Pichiomycetes</taxon>
        <taxon>Pichiales</taxon>
        <taxon>Pichiaceae</taxon>
        <taxon>Kuraishia</taxon>
    </lineage>
</organism>
<gene>
    <name evidence="2" type="ORF">KUCA_T00002610001</name>
</gene>
<evidence type="ECO:0000313" key="2">
    <source>
        <dbReference type="EMBL" id="CDK26637.1"/>
    </source>
</evidence>
<reference evidence="2" key="1">
    <citation type="submission" date="2013-12" db="EMBL/GenBank/DDBJ databases">
        <authorList>
            <person name="Genoscope - CEA"/>
        </authorList>
    </citation>
    <scope>NUCLEOTIDE SEQUENCE</scope>
    <source>
        <strain evidence="2">CBS 1993</strain>
    </source>
</reference>
<keyword evidence="3" id="KW-1185">Reference proteome</keyword>
<dbReference type="GeneID" id="34520026"/>
<proteinExistence type="predicted"/>
<feature type="region of interest" description="Disordered" evidence="1">
    <location>
        <begin position="1"/>
        <end position="20"/>
    </location>
</feature>